<evidence type="ECO:0000313" key="4">
    <source>
        <dbReference type="Proteomes" id="UP000038010"/>
    </source>
</evidence>
<dbReference type="Proteomes" id="UP000038010">
    <property type="component" value="Unassembled WGS sequence"/>
</dbReference>
<feature type="region of interest" description="Disordered" evidence="1">
    <location>
        <begin position="108"/>
        <end position="170"/>
    </location>
</feature>
<feature type="transmembrane region" description="Helical" evidence="2">
    <location>
        <begin position="37"/>
        <end position="58"/>
    </location>
</feature>
<sequence length="170" mass="18350">MPQSNAPLPAWTPPKSHTTPKSQLPPPRKRSRFLGTFTPRTVAAPLAAFTMAIILYTYSVSSINAAKRNAALHRAADGGQLDMRRESLRRHGMLERVEGTRMGELYRASGGQVNDNGLQGRGDGSGSNRTGVEEELEGWKGREGVERRMKGPPPGLPGAEAQATLPGTKH</sequence>
<gene>
    <name evidence="3" type="ORF">AB675_3654</name>
</gene>
<dbReference type="GeneID" id="28735604"/>
<feature type="region of interest" description="Disordered" evidence="1">
    <location>
        <begin position="1"/>
        <end position="31"/>
    </location>
</feature>
<protein>
    <submittedName>
        <fullName evidence="3">Uncharacterized protein</fullName>
    </submittedName>
</protein>
<proteinExistence type="predicted"/>
<accession>A0A0N0NJK9</accession>
<keyword evidence="4" id="KW-1185">Reference proteome</keyword>
<dbReference type="AlphaFoldDB" id="A0A0N0NJK9"/>
<organism evidence="3 4">
    <name type="scientific">Cyphellophora attinorum</name>
    <dbReference type="NCBI Taxonomy" id="1664694"/>
    <lineage>
        <taxon>Eukaryota</taxon>
        <taxon>Fungi</taxon>
        <taxon>Dikarya</taxon>
        <taxon>Ascomycota</taxon>
        <taxon>Pezizomycotina</taxon>
        <taxon>Eurotiomycetes</taxon>
        <taxon>Chaetothyriomycetidae</taxon>
        <taxon>Chaetothyriales</taxon>
        <taxon>Cyphellophoraceae</taxon>
        <taxon>Cyphellophora</taxon>
    </lineage>
</organism>
<reference evidence="3 4" key="1">
    <citation type="submission" date="2015-06" db="EMBL/GenBank/DDBJ databases">
        <title>Draft genome of the ant-associated black yeast Phialophora attae CBS 131958.</title>
        <authorList>
            <person name="Moreno L.F."/>
            <person name="Stielow B.J."/>
            <person name="de Hoog S."/>
            <person name="Vicente V.A."/>
            <person name="Weiss V.A."/>
            <person name="de Vries M."/>
            <person name="Cruz L.M."/>
            <person name="Souza E.M."/>
        </authorList>
    </citation>
    <scope>NUCLEOTIDE SEQUENCE [LARGE SCALE GENOMIC DNA]</scope>
    <source>
        <strain evidence="3 4">CBS 131958</strain>
    </source>
</reference>
<comment type="caution">
    <text evidence="3">The sequence shown here is derived from an EMBL/GenBank/DDBJ whole genome shotgun (WGS) entry which is preliminary data.</text>
</comment>
<name>A0A0N0NJK9_9EURO</name>
<evidence type="ECO:0000313" key="3">
    <source>
        <dbReference type="EMBL" id="KPI37018.1"/>
    </source>
</evidence>
<dbReference type="OrthoDB" id="5304367at2759"/>
<evidence type="ECO:0000256" key="2">
    <source>
        <dbReference type="SAM" id="Phobius"/>
    </source>
</evidence>
<feature type="compositionally biased region" description="Basic and acidic residues" evidence="1">
    <location>
        <begin position="137"/>
        <end position="149"/>
    </location>
</feature>
<keyword evidence="2" id="KW-0812">Transmembrane</keyword>
<dbReference type="VEuPathDB" id="FungiDB:AB675_3654"/>
<keyword evidence="2" id="KW-1133">Transmembrane helix</keyword>
<keyword evidence="2" id="KW-0472">Membrane</keyword>
<evidence type="ECO:0000256" key="1">
    <source>
        <dbReference type="SAM" id="MobiDB-lite"/>
    </source>
</evidence>
<dbReference type="RefSeq" id="XP_017996981.1">
    <property type="nucleotide sequence ID" value="XM_018143724.1"/>
</dbReference>
<dbReference type="EMBL" id="LFJN01000026">
    <property type="protein sequence ID" value="KPI37018.1"/>
    <property type="molecule type" value="Genomic_DNA"/>
</dbReference>